<dbReference type="AlphaFoldDB" id="A0ABC8SYY3"/>
<evidence type="ECO:0000313" key="4">
    <source>
        <dbReference type="EMBL" id="CAK9162305.1"/>
    </source>
</evidence>
<dbReference type="GO" id="GO:0046872">
    <property type="term" value="F:metal ion binding"/>
    <property type="evidence" value="ECO:0007669"/>
    <property type="project" value="UniProtKB-KW"/>
</dbReference>
<comment type="caution">
    <text evidence="4">The sequence shown here is derived from an EMBL/GenBank/DDBJ whole genome shotgun (WGS) entry which is preliminary data.</text>
</comment>
<keyword evidence="1" id="KW-0479">Metal-binding</keyword>
<name>A0ABC8SYY3_9AQUA</name>
<dbReference type="Proteomes" id="UP001642360">
    <property type="component" value="Unassembled WGS sequence"/>
</dbReference>
<evidence type="ECO:0000256" key="3">
    <source>
        <dbReference type="SAM" id="MobiDB-lite"/>
    </source>
</evidence>
<evidence type="ECO:0000256" key="2">
    <source>
        <dbReference type="ARBA" id="ARBA00023004"/>
    </source>
</evidence>
<dbReference type="SUPFAM" id="SSF48264">
    <property type="entry name" value="Cytochrome P450"/>
    <property type="match status" value="1"/>
</dbReference>
<protein>
    <recommendedName>
        <fullName evidence="6">Cytochrome P450</fullName>
    </recommendedName>
</protein>
<reference evidence="4 5" key="1">
    <citation type="submission" date="2024-02" db="EMBL/GenBank/DDBJ databases">
        <authorList>
            <person name="Vignale AGUSTIN F."/>
            <person name="Sosa J E."/>
            <person name="Modenutti C."/>
        </authorList>
    </citation>
    <scope>NUCLEOTIDE SEQUENCE [LARGE SCALE GENOMIC DNA]</scope>
</reference>
<dbReference type="PANTHER" id="PTHR24286">
    <property type="entry name" value="CYTOCHROME P450 26"/>
    <property type="match status" value="1"/>
</dbReference>
<dbReference type="EMBL" id="CAUOFW020003835">
    <property type="protein sequence ID" value="CAK9162305.1"/>
    <property type="molecule type" value="Genomic_DNA"/>
</dbReference>
<sequence>MEKWSSQESDEVKSDLQHYDPEKSPEKISELFKDLIQGLMAFPLNILGTMYDKCIKAEHEAILKIRENPNSPLTWNDYKSMTFTLQVINETLRLANISPGWTKVKDVKMIRSPILKFPNGFHFKISARDE</sequence>
<keyword evidence="5" id="KW-1185">Reference proteome</keyword>
<evidence type="ECO:0008006" key="6">
    <source>
        <dbReference type="Google" id="ProtNLM"/>
    </source>
</evidence>
<evidence type="ECO:0000313" key="5">
    <source>
        <dbReference type="Proteomes" id="UP001642360"/>
    </source>
</evidence>
<proteinExistence type="predicted"/>
<dbReference type="PANTHER" id="PTHR24286:SF305">
    <property type="entry name" value="CYTOCHROME P450 708A2"/>
    <property type="match status" value="1"/>
</dbReference>
<feature type="region of interest" description="Disordered" evidence="3">
    <location>
        <begin position="1"/>
        <end position="23"/>
    </location>
</feature>
<dbReference type="Gene3D" id="1.10.630.10">
    <property type="entry name" value="Cytochrome P450"/>
    <property type="match status" value="1"/>
</dbReference>
<organism evidence="4 5">
    <name type="scientific">Ilex paraguariensis</name>
    <name type="common">yerba mate</name>
    <dbReference type="NCBI Taxonomy" id="185542"/>
    <lineage>
        <taxon>Eukaryota</taxon>
        <taxon>Viridiplantae</taxon>
        <taxon>Streptophyta</taxon>
        <taxon>Embryophyta</taxon>
        <taxon>Tracheophyta</taxon>
        <taxon>Spermatophyta</taxon>
        <taxon>Magnoliopsida</taxon>
        <taxon>eudicotyledons</taxon>
        <taxon>Gunneridae</taxon>
        <taxon>Pentapetalae</taxon>
        <taxon>asterids</taxon>
        <taxon>campanulids</taxon>
        <taxon>Aquifoliales</taxon>
        <taxon>Aquifoliaceae</taxon>
        <taxon>Ilex</taxon>
    </lineage>
</organism>
<dbReference type="InterPro" id="IPR036396">
    <property type="entry name" value="Cyt_P450_sf"/>
</dbReference>
<keyword evidence="2" id="KW-0408">Iron</keyword>
<gene>
    <name evidence="4" type="ORF">ILEXP_LOCUS31168</name>
</gene>
<evidence type="ECO:0000256" key="1">
    <source>
        <dbReference type="ARBA" id="ARBA00022723"/>
    </source>
</evidence>
<accession>A0ABC8SYY3</accession>